<gene>
    <name evidence="5" type="primary">tolB</name>
    <name evidence="7" type="ORF">EDC25_102147</name>
</gene>
<comment type="caution">
    <text evidence="7">The sequence shown here is derived from an EMBL/GenBank/DDBJ whole genome shotgun (WGS) entry which is preliminary data.</text>
</comment>
<dbReference type="Pfam" id="PF07676">
    <property type="entry name" value="PD40"/>
    <property type="match status" value="4"/>
</dbReference>
<dbReference type="PANTHER" id="PTHR36842:SF1">
    <property type="entry name" value="PROTEIN TOLB"/>
    <property type="match status" value="1"/>
</dbReference>
<dbReference type="InterPro" id="IPR011659">
    <property type="entry name" value="WD40"/>
</dbReference>
<dbReference type="RefSeq" id="WP_123522077.1">
    <property type="nucleotide sequence ID" value="NZ_JBHLWF010000013.1"/>
</dbReference>
<comment type="similarity">
    <text evidence="2 5">Belongs to the TolB family.</text>
</comment>
<feature type="signal peptide" evidence="5">
    <location>
        <begin position="1"/>
        <end position="22"/>
    </location>
</feature>
<sequence precursor="true">MTKRLLTVLLLSLAVLAGKAFAEEPLRLTISGANVGAVPVAVVPFAHEGAGLPPSVDIAQVIAADFNRSGQINSLARGDVVEFPVRGNEVKYGTWRLLKQDYLVIGRVGDAGGGVFRVEYEAFDVAKEQQILAGSITGRESELRGVAHQIADLVYEKIFNIRGAFFTRIAYITAKGLGANTEYALMVADSDGYGPQLVVRSREPLMSPTWSPDGRRLAYVSFERGNSAIYIQELATGSREVVSAAPGINGAPAFSPDGSKLAVSLSKTGNPEIHVIDLASRQVSQVTRHWSIDTEPQWLPDGRTLVFTSDRAGKPQIYQVSASGGEPQRLTAQGEYNARVTVAFDGQRFGMVQGSGNVYRIAVLDRSSGMAQYRFISPGRMDESPSFAPNASMLIYASREGGRGVLYSVSADARVRQRLVLADGDVREPAWSPYRQR</sequence>
<proteinExistence type="inferred from homology"/>
<keyword evidence="8" id="KW-1185">Reference proteome</keyword>
<feature type="chain" id="PRO_5023987660" description="Tol-Pal system protein TolB" evidence="5">
    <location>
        <begin position="23"/>
        <end position="437"/>
    </location>
</feature>
<name>A0A4S3KW92_9GAMM</name>
<dbReference type="NCBIfam" id="TIGR02800">
    <property type="entry name" value="propeller_TolB"/>
    <property type="match status" value="1"/>
</dbReference>
<comment type="function">
    <text evidence="5">Part of the Tol-Pal system, which plays a role in outer membrane invagination during cell division and is important for maintaining outer membrane integrity.</text>
</comment>
<keyword evidence="5" id="KW-0131">Cell cycle</keyword>
<dbReference type="GO" id="GO:0051301">
    <property type="term" value="P:cell division"/>
    <property type="evidence" value="ECO:0007669"/>
    <property type="project" value="UniProtKB-UniRule"/>
</dbReference>
<reference evidence="7 8" key="1">
    <citation type="submission" date="2019-03" db="EMBL/GenBank/DDBJ databases">
        <title>Genomic Encyclopedia of Type Strains, Phase IV (KMG-IV): sequencing the most valuable type-strain genomes for metagenomic binning, comparative biology and taxonomic classification.</title>
        <authorList>
            <person name="Goeker M."/>
        </authorList>
    </citation>
    <scope>NUCLEOTIDE SEQUENCE [LARGE SCALE GENOMIC DNA]</scope>
    <source>
        <strain evidence="7 8">DSM 21944</strain>
    </source>
</reference>
<accession>A0A4S3KW92</accession>
<protein>
    <recommendedName>
        <fullName evidence="5">Tol-Pal system protein TolB</fullName>
    </recommendedName>
</protein>
<dbReference type="Gene3D" id="2.120.10.30">
    <property type="entry name" value="TolB, C-terminal domain"/>
    <property type="match status" value="1"/>
</dbReference>
<dbReference type="EMBL" id="SMAF01000002">
    <property type="protein sequence ID" value="TCT00782.1"/>
    <property type="molecule type" value="Genomic_DNA"/>
</dbReference>
<dbReference type="SUPFAM" id="SSF52964">
    <property type="entry name" value="TolB, N-terminal domain"/>
    <property type="match status" value="1"/>
</dbReference>
<keyword evidence="5" id="KW-0132">Cell division</keyword>
<dbReference type="InterPro" id="IPR011042">
    <property type="entry name" value="6-blade_b-propeller_TolB-like"/>
</dbReference>
<dbReference type="Pfam" id="PF04052">
    <property type="entry name" value="TolB_N"/>
    <property type="match status" value="1"/>
</dbReference>
<dbReference type="GO" id="GO:0017038">
    <property type="term" value="P:protein import"/>
    <property type="evidence" value="ECO:0007669"/>
    <property type="project" value="InterPro"/>
</dbReference>
<evidence type="ECO:0000256" key="5">
    <source>
        <dbReference type="HAMAP-Rule" id="MF_00671"/>
    </source>
</evidence>
<evidence type="ECO:0000256" key="2">
    <source>
        <dbReference type="ARBA" id="ARBA00009820"/>
    </source>
</evidence>
<dbReference type="OrthoDB" id="9802240at2"/>
<dbReference type="InterPro" id="IPR007195">
    <property type="entry name" value="TolB_N"/>
</dbReference>
<dbReference type="HAMAP" id="MF_00671">
    <property type="entry name" value="TolB"/>
    <property type="match status" value="1"/>
</dbReference>
<keyword evidence="3 5" id="KW-0732">Signal</keyword>
<keyword evidence="4 5" id="KW-0574">Periplasm</keyword>
<evidence type="ECO:0000256" key="1">
    <source>
        <dbReference type="ARBA" id="ARBA00004418"/>
    </source>
</evidence>
<evidence type="ECO:0000259" key="6">
    <source>
        <dbReference type="Pfam" id="PF04052"/>
    </source>
</evidence>
<dbReference type="SUPFAM" id="SSF69304">
    <property type="entry name" value="Tricorn protease N-terminal domain"/>
    <property type="match status" value="1"/>
</dbReference>
<organism evidence="7 8">
    <name type="scientific">Pseudofulvimonas gallinarii</name>
    <dbReference type="NCBI Taxonomy" id="634155"/>
    <lineage>
        <taxon>Bacteria</taxon>
        <taxon>Pseudomonadati</taxon>
        <taxon>Pseudomonadota</taxon>
        <taxon>Gammaproteobacteria</taxon>
        <taxon>Lysobacterales</taxon>
        <taxon>Rhodanobacteraceae</taxon>
        <taxon>Pseudofulvimonas</taxon>
    </lineage>
</organism>
<comment type="subcellular location">
    <subcellularLocation>
        <location evidence="1 5">Periplasm</location>
    </subcellularLocation>
</comment>
<dbReference type="PANTHER" id="PTHR36842">
    <property type="entry name" value="PROTEIN TOLB HOMOLOG"/>
    <property type="match status" value="1"/>
</dbReference>
<dbReference type="AlphaFoldDB" id="A0A4S3KW92"/>
<comment type="subunit">
    <text evidence="5">The Tol-Pal system is composed of five core proteins: the inner membrane proteins TolA, TolQ and TolR, the periplasmic protein TolB and the outer membrane protein Pal. They form a network linking the inner and outer membranes and the peptidoglycan layer.</text>
</comment>
<dbReference type="Proteomes" id="UP000294599">
    <property type="component" value="Unassembled WGS sequence"/>
</dbReference>
<feature type="domain" description="TolB N-terminal" evidence="6">
    <location>
        <begin position="26"/>
        <end position="131"/>
    </location>
</feature>
<dbReference type="GO" id="GO:0042597">
    <property type="term" value="C:periplasmic space"/>
    <property type="evidence" value="ECO:0007669"/>
    <property type="project" value="UniProtKB-SubCell"/>
</dbReference>
<evidence type="ECO:0000256" key="3">
    <source>
        <dbReference type="ARBA" id="ARBA00022729"/>
    </source>
</evidence>
<evidence type="ECO:0000256" key="4">
    <source>
        <dbReference type="ARBA" id="ARBA00022764"/>
    </source>
</evidence>
<dbReference type="Gene3D" id="3.40.50.10070">
    <property type="entry name" value="TolB, N-terminal domain"/>
    <property type="match status" value="1"/>
</dbReference>
<evidence type="ECO:0000313" key="7">
    <source>
        <dbReference type="EMBL" id="TCT00782.1"/>
    </source>
</evidence>
<dbReference type="InterPro" id="IPR014167">
    <property type="entry name" value="Tol-Pal_TolB"/>
</dbReference>
<evidence type="ECO:0000313" key="8">
    <source>
        <dbReference type="Proteomes" id="UP000294599"/>
    </source>
</evidence>